<dbReference type="AlphaFoldDB" id="A0A0G1CFQ7"/>
<dbReference type="Gene3D" id="3.40.50.2000">
    <property type="entry name" value="Glycogen Phosphorylase B"/>
    <property type="match status" value="2"/>
</dbReference>
<dbReference type="SUPFAM" id="SSF53756">
    <property type="entry name" value="UDP-Glycosyltransferase/glycogen phosphorylase"/>
    <property type="match status" value="1"/>
</dbReference>
<dbReference type="Proteomes" id="UP000034837">
    <property type="component" value="Unassembled WGS sequence"/>
</dbReference>
<keyword evidence="3" id="KW-0808">Transferase</keyword>
<dbReference type="EMBL" id="LCDO01000001">
    <property type="protein sequence ID" value="KKS57406.1"/>
    <property type="molecule type" value="Genomic_DNA"/>
</dbReference>
<proteinExistence type="predicted"/>
<dbReference type="Pfam" id="PF13439">
    <property type="entry name" value="Glyco_transf_4"/>
    <property type="match status" value="1"/>
</dbReference>
<evidence type="ECO:0000259" key="2">
    <source>
        <dbReference type="Pfam" id="PF13439"/>
    </source>
</evidence>
<evidence type="ECO:0000259" key="1">
    <source>
        <dbReference type="Pfam" id="PF00534"/>
    </source>
</evidence>
<feature type="domain" description="Glycosyl transferase family 1" evidence="1">
    <location>
        <begin position="150"/>
        <end position="318"/>
    </location>
</feature>
<evidence type="ECO:0000313" key="4">
    <source>
        <dbReference type="Proteomes" id="UP000034837"/>
    </source>
</evidence>
<dbReference type="Pfam" id="PF00534">
    <property type="entry name" value="Glycos_transf_1"/>
    <property type="match status" value="1"/>
</dbReference>
<dbReference type="InterPro" id="IPR028098">
    <property type="entry name" value="Glyco_trans_4-like_N"/>
</dbReference>
<comment type="caution">
    <text evidence="3">The sequence shown here is derived from an EMBL/GenBank/DDBJ whole genome shotgun (WGS) entry which is preliminary data.</text>
</comment>
<dbReference type="GO" id="GO:0016757">
    <property type="term" value="F:glycosyltransferase activity"/>
    <property type="evidence" value="ECO:0007669"/>
    <property type="project" value="InterPro"/>
</dbReference>
<sequence>MKVAFLVKNLNLTDGWGSYSFYLIEALKRQGLDAVVIDVNKNYFQAKKLIKGCDVVHSLVEPMAFFGSLIKGGRPFFITAHGTYAVEPLDKFGLSGLKLSYAYKKADAVVCVSHFTENEIKKRKPKIKTIVINNGVDFQKFQTKGSISDFEFINDHSPIILGVGALKRRKGYHISIPTVAEVKKQFPNLLYIISGDQSDSQYFVELKNLAISNKSEDNIKFIEADDQELINLYHHADIFLLTPVNIGNHFEGFGLVYLEAGACGVPSVGSKGCGAEDAIKDNQTGFLVEQNNIKKTSESILKILQDKNLRQKLSQEARALAQSMSWKTTSQNLIRLYQEALLK</sequence>
<feature type="domain" description="Glycosyltransferase subfamily 4-like N-terminal" evidence="2">
    <location>
        <begin position="42"/>
        <end position="139"/>
    </location>
</feature>
<protein>
    <submittedName>
        <fullName evidence="3">Glycosyl transferase group 1</fullName>
    </submittedName>
</protein>
<organism evidence="3 4">
    <name type="scientific">Candidatus Magasanikbacteria bacterium GW2011_GWA2_42_32</name>
    <dbReference type="NCBI Taxonomy" id="1619039"/>
    <lineage>
        <taxon>Bacteria</taxon>
        <taxon>Candidatus Magasanikiibacteriota</taxon>
    </lineage>
</organism>
<evidence type="ECO:0000313" key="3">
    <source>
        <dbReference type="EMBL" id="KKS57406.1"/>
    </source>
</evidence>
<dbReference type="PANTHER" id="PTHR12526">
    <property type="entry name" value="GLYCOSYLTRANSFERASE"/>
    <property type="match status" value="1"/>
</dbReference>
<gene>
    <name evidence="3" type="ORF">UV20_C0001G0046</name>
</gene>
<accession>A0A0G1CFQ7</accession>
<name>A0A0G1CFQ7_9BACT</name>
<reference evidence="3 4" key="1">
    <citation type="journal article" date="2015" name="Nature">
        <title>rRNA introns, odd ribosomes, and small enigmatic genomes across a large radiation of phyla.</title>
        <authorList>
            <person name="Brown C.T."/>
            <person name="Hug L.A."/>
            <person name="Thomas B.C."/>
            <person name="Sharon I."/>
            <person name="Castelle C.J."/>
            <person name="Singh A."/>
            <person name="Wilkins M.J."/>
            <person name="Williams K.H."/>
            <person name="Banfield J.F."/>
        </authorList>
    </citation>
    <scope>NUCLEOTIDE SEQUENCE [LARGE SCALE GENOMIC DNA]</scope>
</reference>
<dbReference type="InterPro" id="IPR001296">
    <property type="entry name" value="Glyco_trans_1"/>
</dbReference>
<dbReference type="CDD" id="cd03801">
    <property type="entry name" value="GT4_PimA-like"/>
    <property type="match status" value="1"/>
</dbReference>